<dbReference type="Proteomes" id="UP000231990">
    <property type="component" value="Unassembled WGS sequence"/>
</dbReference>
<evidence type="ECO:0000313" key="4">
    <source>
        <dbReference type="Proteomes" id="UP000231990"/>
    </source>
</evidence>
<protein>
    <recommendedName>
        <fullName evidence="5">SH3b domain-containing protein</fullName>
    </recommendedName>
</protein>
<evidence type="ECO:0008006" key="5">
    <source>
        <dbReference type="Google" id="ProtNLM"/>
    </source>
</evidence>
<dbReference type="AlphaFoldDB" id="A0A2M9ZIZ3"/>
<proteinExistence type="predicted"/>
<dbReference type="RefSeq" id="WP_100715426.1">
    <property type="nucleotide sequence ID" value="NZ_NPDY01000031.1"/>
</dbReference>
<dbReference type="Proteomes" id="UP000231962">
    <property type="component" value="Unassembled WGS sequence"/>
</dbReference>
<evidence type="ECO:0000313" key="3">
    <source>
        <dbReference type="Proteomes" id="UP000231962"/>
    </source>
</evidence>
<organism evidence="2 4">
    <name type="scientific">Leptospira perolatii</name>
    <dbReference type="NCBI Taxonomy" id="2023191"/>
    <lineage>
        <taxon>Bacteria</taxon>
        <taxon>Pseudomonadati</taxon>
        <taxon>Spirochaetota</taxon>
        <taxon>Spirochaetia</taxon>
        <taxon>Leptospirales</taxon>
        <taxon>Leptospiraceae</taxon>
        <taxon>Leptospira</taxon>
    </lineage>
</organism>
<gene>
    <name evidence="1" type="ORF">CH360_17645</name>
    <name evidence="2" type="ORF">CH373_17075</name>
</gene>
<evidence type="ECO:0000313" key="2">
    <source>
        <dbReference type="EMBL" id="PJZ71944.1"/>
    </source>
</evidence>
<evidence type="ECO:0000313" key="1">
    <source>
        <dbReference type="EMBL" id="PJZ68166.1"/>
    </source>
</evidence>
<sequence>MNKIDFRLGVLFTLLIFFVFDAGAQTFKKESASQFSIILDITNPLEVYSEPKVDKESRLNWNQFPEEVSPTKIFPVNSTSLSNKEWRDSWFEIKYGEKSGWVQGADVLAFDIKPLEGKENIGDLLLKSEWTGTESPSQDPSLKQSKIYFSKNGSAFDFHYITRAGEEFATKGLKLRISKNVFFFEPPDPKERFSSMVLQYFPESKILYVRKSPMYRDFGQSPAGAVNFVSLGKDRTYIRK</sequence>
<accession>A0A2M9ZIZ3</accession>
<keyword evidence="3" id="KW-1185">Reference proteome</keyword>
<comment type="caution">
    <text evidence="2">The sequence shown here is derived from an EMBL/GenBank/DDBJ whole genome shotgun (WGS) entry which is preliminary data.</text>
</comment>
<dbReference type="EMBL" id="NPDY01000031">
    <property type="protein sequence ID" value="PJZ68166.1"/>
    <property type="molecule type" value="Genomic_DNA"/>
</dbReference>
<dbReference type="EMBL" id="NPDZ01000016">
    <property type="protein sequence ID" value="PJZ71944.1"/>
    <property type="molecule type" value="Genomic_DNA"/>
</dbReference>
<reference evidence="3 4" key="1">
    <citation type="submission" date="2017-07" db="EMBL/GenBank/DDBJ databases">
        <title>Leptospira spp. isolated from tropical soils.</title>
        <authorList>
            <person name="Thibeaux R."/>
            <person name="Iraola G."/>
            <person name="Ferres I."/>
            <person name="Bierque E."/>
            <person name="Girault D."/>
            <person name="Soupe-Gilbert M.-E."/>
            <person name="Picardeau M."/>
            <person name="Goarant C."/>
        </authorList>
    </citation>
    <scope>NUCLEOTIDE SEQUENCE [LARGE SCALE GENOMIC DNA]</scope>
    <source>
        <strain evidence="2 4">FH1-B-B1</strain>
        <strain evidence="1 3">FH1-B-C1</strain>
    </source>
</reference>
<name>A0A2M9ZIZ3_9LEPT</name>